<dbReference type="PANTHER" id="PTHR21716">
    <property type="entry name" value="TRANSMEMBRANE PROTEIN"/>
    <property type="match status" value="1"/>
</dbReference>
<accession>W9EIC7</accession>
<feature type="transmembrane region" description="Helical" evidence="6">
    <location>
        <begin position="12"/>
        <end position="28"/>
    </location>
</feature>
<feature type="transmembrane region" description="Helical" evidence="6">
    <location>
        <begin position="62"/>
        <end position="84"/>
    </location>
</feature>
<keyword evidence="5 6" id="KW-0472">Membrane</keyword>
<dbReference type="Pfam" id="PF01594">
    <property type="entry name" value="AI-2E_transport"/>
    <property type="match status" value="1"/>
</dbReference>
<gene>
    <name evidence="7" type="ORF">B808_342</name>
</gene>
<sequence length="358" mass="41268">MEYWHAFLKNVRLRRFVVLVFLMMMIYFCRDLMTMVLLTFIFTLVITRTVLWIEKRTGLRPVITVTAVFSLIILAVVMLVVTYLPTLTDQGIAYTKLLFRVYQRPRMIHNPQVRSVVINFLQSVNITKQIKDSMGLIFQYVTSVGTIGLSLLMSLLLSFFFTIELRQLREFSEKFLSSTFGWFFQDVYYFGKIFVQTFGVVLEAQLFIAVCNTVITTICLAILQMPELPILALMIFLLSLIPVAGVIISLIPLTITGYAVGGIQYVIYIVIIIAIVHLLETYILNPQFMSAKTELPIFYTFVVLLIGEHFLGVWGLIVAVPIFTFFLDILGVQKVHPRERRHKKRVQKLKSTLNRHGK</sequence>
<feature type="transmembrane region" description="Helical" evidence="6">
    <location>
        <begin position="137"/>
        <end position="163"/>
    </location>
</feature>
<evidence type="ECO:0000256" key="4">
    <source>
        <dbReference type="ARBA" id="ARBA00022989"/>
    </source>
</evidence>
<evidence type="ECO:0000256" key="1">
    <source>
        <dbReference type="ARBA" id="ARBA00004141"/>
    </source>
</evidence>
<organism evidence="7 8">
    <name type="scientific">Fructilactobacillus florum 8D</name>
    <dbReference type="NCBI Taxonomy" id="1221538"/>
    <lineage>
        <taxon>Bacteria</taxon>
        <taxon>Bacillati</taxon>
        <taxon>Bacillota</taxon>
        <taxon>Bacilli</taxon>
        <taxon>Lactobacillales</taxon>
        <taxon>Lactobacillaceae</taxon>
        <taxon>Fructilactobacillus</taxon>
    </lineage>
</organism>
<protein>
    <submittedName>
        <fullName evidence="7">Putative permease</fullName>
    </submittedName>
</protein>
<name>W9EIC7_9LACO</name>
<dbReference type="RefSeq" id="WP_009167024.1">
    <property type="nucleotide sequence ID" value="NZ_ALXG01000014.1"/>
</dbReference>
<dbReference type="AlphaFoldDB" id="W9EIC7"/>
<reference evidence="7 8" key="1">
    <citation type="submission" date="2012-08" db="EMBL/GenBank/DDBJ databases">
        <title>Genome sequencing of Lactobacillus florum 8D.</title>
        <authorList>
            <person name="Kim E.B."/>
            <person name="Marco M.L."/>
        </authorList>
    </citation>
    <scope>NUCLEOTIDE SEQUENCE [LARGE SCALE GENOMIC DNA]</scope>
    <source>
        <strain evidence="7 8">8D</strain>
    </source>
</reference>
<keyword evidence="3 6" id="KW-0812">Transmembrane</keyword>
<dbReference type="PANTHER" id="PTHR21716:SF62">
    <property type="entry name" value="TRANSPORT PROTEIN YDBI-RELATED"/>
    <property type="match status" value="1"/>
</dbReference>
<comment type="subcellular location">
    <subcellularLocation>
        <location evidence="1">Membrane</location>
        <topology evidence="1">Multi-pass membrane protein</topology>
    </subcellularLocation>
</comment>
<dbReference type="InterPro" id="IPR002549">
    <property type="entry name" value="AI-2E-like"/>
</dbReference>
<feature type="transmembrane region" description="Helical" evidence="6">
    <location>
        <begin position="34"/>
        <end position="53"/>
    </location>
</feature>
<proteinExistence type="inferred from homology"/>
<dbReference type="GO" id="GO:0055085">
    <property type="term" value="P:transmembrane transport"/>
    <property type="evidence" value="ECO:0007669"/>
    <property type="project" value="TreeGrafter"/>
</dbReference>
<feature type="transmembrane region" description="Helical" evidence="6">
    <location>
        <begin position="297"/>
        <end position="327"/>
    </location>
</feature>
<keyword evidence="8" id="KW-1185">Reference proteome</keyword>
<evidence type="ECO:0000313" key="7">
    <source>
        <dbReference type="EMBL" id="ETO40765.1"/>
    </source>
</evidence>
<keyword evidence="4 6" id="KW-1133">Transmembrane helix</keyword>
<comment type="similarity">
    <text evidence="2">Belongs to the autoinducer-2 exporter (AI-2E) (TC 2.A.86) family.</text>
</comment>
<evidence type="ECO:0000256" key="2">
    <source>
        <dbReference type="ARBA" id="ARBA00009773"/>
    </source>
</evidence>
<evidence type="ECO:0000313" key="8">
    <source>
        <dbReference type="Proteomes" id="UP000019474"/>
    </source>
</evidence>
<feature type="transmembrane region" description="Helical" evidence="6">
    <location>
        <begin position="204"/>
        <end position="223"/>
    </location>
</feature>
<feature type="transmembrane region" description="Helical" evidence="6">
    <location>
        <begin position="265"/>
        <end position="285"/>
    </location>
</feature>
<evidence type="ECO:0000256" key="3">
    <source>
        <dbReference type="ARBA" id="ARBA00022692"/>
    </source>
</evidence>
<dbReference type="EMBL" id="ALXG01000014">
    <property type="protein sequence ID" value="ETO40765.1"/>
    <property type="molecule type" value="Genomic_DNA"/>
</dbReference>
<dbReference type="GO" id="GO:0016020">
    <property type="term" value="C:membrane"/>
    <property type="evidence" value="ECO:0007669"/>
    <property type="project" value="UniProtKB-SubCell"/>
</dbReference>
<dbReference type="Proteomes" id="UP000019474">
    <property type="component" value="Unassembled WGS sequence"/>
</dbReference>
<evidence type="ECO:0000256" key="5">
    <source>
        <dbReference type="ARBA" id="ARBA00023136"/>
    </source>
</evidence>
<dbReference type="OrthoDB" id="9772136at2"/>
<evidence type="ECO:0000256" key="6">
    <source>
        <dbReference type="SAM" id="Phobius"/>
    </source>
</evidence>
<comment type="caution">
    <text evidence="7">The sequence shown here is derived from an EMBL/GenBank/DDBJ whole genome shotgun (WGS) entry which is preliminary data.</text>
</comment>
<dbReference type="PATRIC" id="fig|1221538.3.peg.349"/>
<feature type="transmembrane region" description="Helical" evidence="6">
    <location>
        <begin position="230"/>
        <end position="253"/>
    </location>
</feature>